<name>A0AAV3XSF6_9CYAN</name>
<sequence>MAILNRIREFVDQRGLKPYRFWKQTGLSRATAYRLYSDPSYVPTGDVLDKICQTYRIQPGELLIWVPDEEESTQ</sequence>
<dbReference type="InterPro" id="IPR010982">
    <property type="entry name" value="Lambda_DNA-bd_dom_sf"/>
</dbReference>
<reference evidence="2" key="1">
    <citation type="submission" date="2019-10" db="EMBL/GenBank/DDBJ databases">
        <title>Draft genome sequece of Microseira wollei NIES-4236.</title>
        <authorList>
            <person name="Yamaguchi H."/>
            <person name="Suzuki S."/>
            <person name="Kawachi M."/>
        </authorList>
    </citation>
    <scope>NUCLEOTIDE SEQUENCE</scope>
    <source>
        <strain evidence="2">NIES-4236</strain>
    </source>
</reference>
<keyword evidence="3" id="KW-1185">Reference proteome</keyword>
<dbReference type="Pfam" id="PF13443">
    <property type="entry name" value="HTH_26"/>
    <property type="match status" value="1"/>
</dbReference>
<dbReference type="InterPro" id="IPR001387">
    <property type="entry name" value="Cro/C1-type_HTH"/>
</dbReference>
<feature type="domain" description="HTH cro/C1-type" evidence="1">
    <location>
        <begin position="6"/>
        <end position="68"/>
    </location>
</feature>
<dbReference type="Gene3D" id="1.10.260.40">
    <property type="entry name" value="lambda repressor-like DNA-binding domains"/>
    <property type="match status" value="1"/>
</dbReference>
<dbReference type="AlphaFoldDB" id="A0AAV3XSF6"/>
<dbReference type="SUPFAM" id="SSF47413">
    <property type="entry name" value="lambda repressor-like DNA-binding domains"/>
    <property type="match status" value="1"/>
</dbReference>
<protein>
    <recommendedName>
        <fullName evidence="1">HTH cro/C1-type domain-containing protein</fullName>
    </recommendedName>
</protein>
<dbReference type="GO" id="GO:0003677">
    <property type="term" value="F:DNA binding"/>
    <property type="evidence" value="ECO:0007669"/>
    <property type="project" value="InterPro"/>
</dbReference>
<gene>
    <name evidence="2" type="ORF">MiSe_82130</name>
</gene>
<organism evidence="2 3">
    <name type="scientific">Microseira wollei NIES-4236</name>
    <dbReference type="NCBI Taxonomy" id="2530354"/>
    <lineage>
        <taxon>Bacteria</taxon>
        <taxon>Bacillati</taxon>
        <taxon>Cyanobacteriota</taxon>
        <taxon>Cyanophyceae</taxon>
        <taxon>Oscillatoriophycideae</taxon>
        <taxon>Aerosakkonematales</taxon>
        <taxon>Aerosakkonemataceae</taxon>
        <taxon>Microseira</taxon>
    </lineage>
</organism>
<dbReference type="CDD" id="cd00093">
    <property type="entry name" value="HTH_XRE"/>
    <property type="match status" value="1"/>
</dbReference>
<evidence type="ECO:0000259" key="1">
    <source>
        <dbReference type="Pfam" id="PF13443"/>
    </source>
</evidence>
<dbReference type="RefSeq" id="WP_226592158.1">
    <property type="nucleotide sequence ID" value="NZ_BLAY01000219.1"/>
</dbReference>
<proteinExistence type="predicted"/>
<accession>A0AAV3XSF6</accession>
<evidence type="ECO:0000313" key="3">
    <source>
        <dbReference type="Proteomes" id="UP001050975"/>
    </source>
</evidence>
<dbReference type="EMBL" id="BLAY01000219">
    <property type="protein sequence ID" value="GET43390.1"/>
    <property type="molecule type" value="Genomic_DNA"/>
</dbReference>
<comment type="caution">
    <text evidence="2">The sequence shown here is derived from an EMBL/GenBank/DDBJ whole genome shotgun (WGS) entry which is preliminary data.</text>
</comment>
<dbReference type="Proteomes" id="UP001050975">
    <property type="component" value="Unassembled WGS sequence"/>
</dbReference>
<evidence type="ECO:0000313" key="2">
    <source>
        <dbReference type="EMBL" id="GET43390.1"/>
    </source>
</evidence>